<evidence type="ECO:0000313" key="2">
    <source>
        <dbReference type="Proteomes" id="UP000739411"/>
    </source>
</evidence>
<dbReference type="EMBL" id="JADJMS010000026">
    <property type="protein sequence ID" value="MBK7415865.1"/>
    <property type="molecule type" value="Genomic_DNA"/>
</dbReference>
<evidence type="ECO:0000313" key="1">
    <source>
        <dbReference type="EMBL" id="MBK7415865.1"/>
    </source>
</evidence>
<dbReference type="AlphaFoldDB" id="A0A935N244"/>
<dbReference type="Proteomes" id="UP000739411">
    <property type="component" value="Unassembled WGS sequence"/>
</dbReference>
<organism evidence="1 2">
    <name type="scientific">Candidatus Dechloromonas phosphorivorans</name>
    <dbReference type="NCBI Taxonomy" id="2899244"/>
    <lineage>
        <taxon>Bacteria</taxon>
        <taxon>Pseudomonadati</taxon>
        <taxon>Pseudomonadota</taxon>
        <taxon>Betaproteobacteria</taxon>
        <taxon>Rhodocyclales</taxon>
        <taxon>Azonexaceae</taxon>
        <taxon>Dechloromonas</taxon>
    </lineage>
</organism>
<name>A0A935N244_9RHOO</name>
<sequence>MTPENLGSLQTQREGNRRLAATKLLNGDIDPPRRRQASVDIIRSEATYKPNALPCIRYPNRKDVLRYLGYRHITGVKQWDSLSKAKYLAQLRDDFYASDSHARQLKALANDIGSKPAYVGKLLTALALYNRAENQKFFKLGIHQEDIEFSYLTTALNYNPIIEWLGLESGSDHDMPKLNEERLRLAFSWMFAKDQNGRTVLGESRNLRELACIVESEDATQVLIDTGRIDEAFLYTDGPQAALQRAMEDAPSKLLTIWNMLPKTRPLTEEHGSMAQTLFEDAKDIRNYIREKMDEG</sequence>
<gene>
    <name evidence="1" type="ORF">IPJ38_12855</name>
</gene>
<proteinExistence type="predicted"/>
<protein>
    <submittedName>
        <fullName evidence="1">Uncharacterized protein</fullName>
    </submittedName>
</protein>
<reference evidence="1 2" key="1">
    <citation type="submission" date="2020-10" db="EMBL/GenBank/DDBJ databases">
        <title>Connecting structure to function with the recovery of over 1000 high-quality activated sludge metagenome-assembled genomes encoding full-length rRNA genes using long-read sequencing.</title>
        <authorList>
            <person name="Singleton C.M."/>
            <person name="Petriglieri F."/>
            <person name="Kristensen J.M."/>
            <person name="Kirkegaard R.H."/>
            <person name="Michaelsen T.Y."/>
            <person name="Andersen M.H."/>
            <person name="Karst S.M."/>
            <person name="Dueholm M.S."/>
            <person name="Nielsen P.H."/>
            <person name="Albertsen M."/>
        </authorList>
    </citation>
    <scope>NUCLEOTIDE SEQUENCE [LARGE SCALE GENOMIC DNA]</scope>
    <source>
        <strain evidence="1">EsbW_18-Q3-R4-48_BATAC.463</strain>
    </source>
</reference>
<accession>A0A935N244</accession>
<comment type="caution">
    <text evidence="1">The sequence shown here is derived from an EMBL/GenBank/DDBJ whole genome shotgun (WGS) entry which is preliminary data.</text>
</comment>